<accession>A0AAN4QCE6</accession>
<reference evidence="1 2" key="1">
    <citation type="submission" date="2018-04" db="EMBL/GenBank/DDBJ databases">
        <title>Draft genome sequence of Pseudomonas syringae pv. actinidiae biovar 3 strains isolated from kiwifruit in Kagawa prefecture.</title>
        <authorList>
            <person name="Tabuchi M."/>
            <person name="Saito M."/>
            <person name="Fujiwara S."/>
            <person name="Sasa N."/>
            <person name="Akimitsu K."/>
            <person name="Gomi K."/>
            <person name="Konishi-Sugita S."/>
            <person name="Hamano K."/>
            <person name="Kataoka I."/>
        </authorList>
    </citation>
    <scope>NUCLEOTIDE SEQUENCE [LARGE SCALE GENOMIC DNA]</scope>
    <source>
        <strain evidence="1 2">MAFF212211</strain>
    </source>
</reference>
<evidence type="ECO:0000313" key="1">
    <source>
        <dbReference type="EMBL" id="GBH20393.1"/>
    </source>
</evidence>
<dbReference type="EMBL" id="BGKA01000257">
    <property type="protein sequence ID" value="GBH20393.1"/>
    <property type="molecule type" value="Genomic_DNA"/>
</dbReference>
<protein>
    <submittedName>
        <fullName evidence="1">Uncharacterized protein</fullName>
    </submittedName>
</protein>
<evidence type="ECO:0000313" key="2">
    <source>
        <dbReference type="Proteomes" id="UP000248291"/>
    </source>
</evidence>
<dbReference type="AlphaFoldDB" id="A0AAN4QCE6"/>
<name>A0AAN4QCE6_PSESF</name>
<gene>
    <name evidence="1" type="ORF">KPSA3_06419</name>
</gene>
<dbReference type="Proteomes" id="UP000248291">
    <property type="component" value="Unassembled WGS sequence"/>
</dbReference>
<sequence>MVYMGDICSNNEGLIVAPFLKIMLEGLAVSTDVPQLHARPACMSNFKCHFQR</sequence>
<organism evidence="1 2">
    <name type="scientific">Pseudomonas syringae pv. actinidiae</name>
    <dbReference type="NCBI Taxonomy" id="103796"/>
    <lineage>
        <taxon>Bacteria</taxon>
        <taxon>Pseudomonadati</taxon>
        <taxon>Pseudomonadota</taxon>
        <taxon>Gammaproteobacteria</taxon>
        <taxon>Pseudomonadales</taxon>
        <taxon>Pseudomonadaceae</taxon>
        <taxon>Pseudomonas</taxon>
        <taxon>Pseudomonas syringae</taxon>
    </lineage>
</organism>
<proteinExistence type="predicted"/>
<comment type="caution">
    <text evidence="1">The sequence shown here is derived from an EMBL/GenBank/DDBJ whole genome shotgun (WGS) entry which is preliminary data.</text>
</comment>